<dbReference type="Proteomes" id="UP000537131">
    <property type="component" value="Unassembled WGS sequence"/>
</dbReference>
<accession>A0A7Y0HMZ3</accession>
<dbReference type="Pfam" id="PF14070">
    <property type="entry name" value="YjfB_motility"/>
    <property type="match status" value="1"/>
</dbReference>
<reference evidence="1 2" key="1">
    <citation type="submission" date="2020-06" db="EMBL/GenBank/DDBJ databases">
        <title>Complete Genome Sequence of Clostridium muelleri sp. nov. P21T, an Acid-Alcohol Producing Acetogen Isolated from Old Hay.</title>
        <authorList>
            <person name="Duncan K.E."/>
            <person name="Tanner R.S."/>
        </authorList>
    </citation>
    <scope>NUCLEOTIDE SEQUENCE [LARGE SCALE GENOMIC DNA]</scope>
    <source>
        <strain evidence="1 2">P21</strain>
    </source>
</reference>
<organism evidence="1 2">
    <name type="scientific">Clostridium muellerianum</name>
    <dbReference type="NCBI Taxonomy" id="2716538"/>
    <lineage>
        <taxon>Bacteria</taxon>
        <taxon>Bacillati</taxon>
        <taxon>Bacillota</taxon>
        <taxon>Clostridia</taxon>
        <taxon>Eubacteriales</taxon>
        <taxon>Clostridiaceae</taxon>
        <taxon>Clostridium</taxon>
    </lineage>
</organism>
<proteinExistence type="predicted"/>
<dbReference type="RefSeq" id="WP_169296075.1">
    <property type="nucleotide sequence ID" value="NZ_JABBNI010000004.1"/>
</dbReference>
<dbReference type="EMBL" id="JABBNI010000004">
    <property type="protein sequence ID" value="NMM61471.1"/>
    <property type="molecule type" value="Genomic_DNA"/>
</dbReference>
<dbReference type="AlphaFoldDB" id="A0A7Y0HMZ3"/>
<keyword evidence="2" id="KW-1185">Reference proteome</keyword>
<gene>
    <name evidence="1" type="ORF">HBE96_01885</name>
</gene>
<evidence type="ECO:0000313" key="1">
    <source>
        <dbReference type="EMBL" id="NMM61471.1"/>
    </source>
</evidence>
<protein>
    <submittedName>
        <fullName evidence="1">Putative motility protein</fullName>
    </submittedName>
</protein>
<dbReference type="InterPro" id="IPR025906">
    <property type="entry name" value="YjfB_motility"/>
</dbReference>
<sequence>MDISALSVAMSQSQVMTQASVSVMKIAMNTCEQNSQNMTEMIEKSANPNLGKNLDIKV</sequence>
<name>A0A7Y0HMZ3_9CLOT</name>
<evidence type="ECO:0000313" key="2">
    <source>
        <dbReference type="Proteomes" id="UP000537131"/>
    </source>
</evidence>
<comment type="caution">
    <text evidence="1">The sequence shown here is derived from an EMBL/GenBank/DDBJ whole genome shotgun (WGS) entry which is preliminary data.</text>
</comment>